<dbReference type="HOGENOM" id="CLU_2651446_0_0_10"/>
<organism evidence="1 2">
    <name type="scientific">Prevotella pallens ATCC 700821</name>
    <dbReference type="NCBI Taxonomy" id="997353"/>
    <lineage>
        <taxon>Bacteria</taxon>
        <taxon>Pseudomonadati</taxon>
        <taxon>Bacteroidota</taxon>
        <taxon>Bacteroidia</taxon>
        <taxon>Bacteroidales</taxon>
        <taxon>Prevotellaceae</taxon>
        <taxon>Prevotella</taxon>
    </lineage>
</organism>
<comment type="caution">
    <text evidence="1">The sequence shown here is derived from an EMBL/GenBank/DDBJ whole genome shotgun (WGS) entry which is preliminary data.</text>
</comment>
<dbReference type="EMBL" id="AFPY01000018">
    <property type="protein sequence ID" value="EGQ21569.1"/>
    <property type="molecule type" value="Genomic_DNA"/>
</dbReference>
<evidence type="ECO:0000313" key="2">
    <source>
        <dbReference type="Proteomes" id="UP000004123"/>
    </source>
</evidence>
<name>F9DFJ3_9BACT</name>
<reference evidence="1 2" key="1">
    <citation type="submission" date="2011-04" db="EMBL/GenBank/DDBJ databases">
        <authorList>
            <person name="Muzny D."/>
            <person name="Qin X."/>
            <person name="Deng J."/>
            <person name="Jiang H."/>
            <person name="Liu Y."/>
            <person name="Qu J."/>
            <person name="Song X.-Z."/>
            <person name="Zhang L."/>
            <person name="Thornton R."/>
            <person name="Coyle M."/>
            <person name="Francisco L."/>
            <person name="Jackson L."/>
            <person name="Javaid M."/>
            <person name="Korchina V."/>
            <person name="Kovar C."/>
            <person name="Mata R."/>
            <person name="Mathew T."/>
            <person name="Ngo R."/>
            <person name="Nguyen L."/>
            <person name="Nguyen N."/>
            <person name="Okwuonu G."/>
            <person name="Ongeri F."/>
            <person name="Pham C."/>
            <person name="Simmons D."/>
            <person name="Wilczek-Boney K."/>
            <person name="Hale W."/>
            <person name="Jakkamsetti A."/>
            <person name="Pham P."/>
            <person name="Ruth R."/>
            <person name="San Lucas F."/>
            <person name="Warren J."/>
            <person name="Zhang J."/>
            <person name="Zhao Z."/>
            <person name="Zhou C."/>
            <person name="Zhu D."/>
            <person name="Lee S."/>
            <person name="Bess C."/>
            <person name="Blankenburg K."/>
            <person name="Forbes L."/>
            <person name="Fu Q."/>
            <person name="Gubbala S."/>
            <person name="Hirani K."/>
            <person name="Jayaseelan J.C."/>
            <person name="Lara F."/>
            <person name="Munidasa M."/>
            <person name="Palculict T."/>
            <person name="Patil S."/>
            <person name="Pu L.-L."/>
            <person name="Saada N."/>
            <person name="Tang L."/>
            <person name="Weissenberger G."/>
            <person name="Zhu Y."/>
            <person name="Hemphill L."/>
            <person name="Shang Y."/>
            <person name="Youmans B."/>
            <person name="Ayvaz T."/>
            <person name="Ross M."/>
            <person name="Santibanez J."/>
            <person name="Aqrawi P."/>
            <person name="Gross S."/>
            <person name="Joshi V."/>
            <person name="Fowler G."/>
            <person name="Nazareth L."/>
            <person name="Reid J."/>
            <person name="Worley K."/>
            <person name="Petrosino J."/>
            <person name="Highlander S."/>
            <person name="Gibbs R."/>
        </authorList>
    </citation>
    <scope>NUCLEOTIDE SEQUENCE [LARGE SCALE GENOMIC DNA]</scope>
    <source>
        <strain evidence="1 2">ATCC 700821</strain>
    </source>
</reference>
<dbReference type="Proteomes" id="UP000004123">
    <property type="component" value="Unassembled WGS sequence"/>
</dbReference>
<dbReference type="AlphaFoldDB" id="F9DFJ3"/>
<evidence type="ECO:0000313" key="1">
    <source>
        <dbReference type="EMBL" id="EGQ21569.1"/>
    </source>
</evidence>
<sequence length="76" mass="8953">MFFNGDNKKELSEKNLRAIANLIMDSKKLYTSANADNKYFYSFCSYHHNIVCTNSFWASVFKLDFFAIFSYILKKV</sequence>
<protein>
    <submittedName>
        <fullName evidence="1">Uncharacterized protein</fullName>
    </submittedName>
</protein>
<accession>F9DFJ3</accession>
<dbReference type="STRING" id="997353.HMPREF9144_0433"/>
<gene>
    <name evidence="1" type="ORF">HMPREF9144_0433</name>
</gene>
<proteinExistence type="predicted"/>